<dbReference type="PROSITE" id="PS50888">
    <property type="entry name" value="BHLH"/>
    <property type="match status" value="1"/>
</dbReference>
<dbReference type="GO" id="GO:0003677">
    <property type="term" value="F:DNA binding"/>
    <property type="evidence" value="ECO:0007669"/>
    <property type="project" value="UniProtKB-KW"/>
</dbReference>
<dbReference type="Gene3D" id="4.10.280.10">
    <property type="entry name" value="Helix-loop-helix DNA-binding domain"/>
    <property type="match status" value="1"/>
</dbReference>
<reference evidence="8 9" key="1">
    <citation type="submission" date="2024-01" db="EMBL/GenBank/DDBJ databases">
        <title>The complete chloroplast genome sequence of Lithospermum erythrorhizon: insights into the phylogenetic relationship among Boraginaceae species and the maternal lineages of purple gromwells.</title>
        <authorList>
            <person name="Okada T."/>
            <person name="Watanabe K."/>
        </authorList>
    </citation>
    <scope>NUCLEOTIDE SEQUENCE [LARGE SCALE GENOMIC DNA]</scope>
</reference>
<proteinExistence type="predicted"/>
<dbReference type="SMART" id="SM00353">
    <property type="entry name" value="HLH"/>
    <property type="match status" value="1"/>
</dbReference>
<accession>A0AAV3QAN7</accession>
<dbReference type="InterPro" id="IPR036638">
    <property type="entry name" value="HLH_DNA-bd_sf"/>
</dbReference>
<name>A0AAV3QAN7_LITER</name>
<evidence type="ECO:0000256" key="3">
    <source>
        <dbReference type="ARBA" id="ARBA00023125"/>
    </source>
</evidence>
<sequence length="278" mass="31117">MSNIYHSTHATHQVEPLDRDFSVQFDPNFLLQKTTTQPLANDYPLVISRPNGSSPQIEEAARVHNRGLHELLEHAQTSSMITSVTSRGGKSMRKENNKNNMRSGKPRSQGAHTMSERRRRENIRSKMKAMHQLLPHCDTTRNVEILDRAIEYIEELQRHIQIIQEASLRQKLQGNMGTDDSLQIGTKRGLWPPGFQMVPPPSSFWGRVHRPSLLAATTFPGELGPGIVTQADHQVPITPFVVPGCFWGMYGIAVPQSTSNALNPSQLQQQVSGGEYGI</sequence>
<dbReference type="AlphaFoldDB" id="A0AAV3QAN7"/>
<dbReference type="InterPro" id="IPR011598">
    <property type="entry name" value="bHLH_dom"/>
</dbReference>
<dbReference type="Proteomes" id="UP001454036">
    <property type="component" value="Unassembled WGS sequence"/>
</dbReference>
<keyword evidence="9" id="KW-1185">Reference proteome</keyword>
<evidence type="ECO:0000256" key="2">
    <source>
        <dbReference type="ARBA" id="ARBA00023015"/>
    </source>
</evidence>
<gene>
    <name evidence="8" type="ORF">LIER_16854</name>
</gene>
<keyword evidence="2" id="KW-0805">Transcription regulation</keyword>
<evidence type="ECO:0000256" key="6">
    <source>
        <dbReference type="SAM" id="MobiDB-lite"/>
    </source>
</evidence>
<dbReference type="EMBL" id="BAABME010003823">
    <property type="protein sequence ID" value="GAA0160261.1"/>
    <property type="molecule type" value="Genomic_DNA"/>
</dbReference>
<dbReference type="InterPro" id="IPR031066">
    <property type="entry name" value="bHLH_ALC-like_plant"/>
</dbReference>
<dbReference type="SUPFAM" id="SSF47459">
    <property type="entry name" value="HLH, helix-loop-helix DNA-binding domain"/>
    <property type="match status" value="1"/>
</dbReference>
<protein>
    <recommendedName>
        <fullName evidence="7">BHLH domain-containing protein</fullName>
    </recommendedName>
</protein>
<dbReference type="PANTHER" id="PTHR45855">
    <property type="entry name" value="TRANSCRIPTION FACTOR PIF1-RELATED"/>
    <property type="match status" value="1"/>
</dbReference>
<keyword evidence="3" id="KW-0238">DNA-binding</keyword>
<evidence type="ECO:0000256" key="5">
    <source>
        <dbReference type="ARBA" id="ARBA00023242"/>
    </source>
</evidence>
<dbReference type="GO" id="GO:0046983">
    <property type="term" value="F:protein dimerization activity"/>
    <property type="evidence" value="ECO:0007669"/>
    <property type="project" value="InterPro"/>
</dbReference>
<evidence type="ECO:0000256" key="4">
    <source>
        <dbReference type="ARBA" id="ARBA00023163"/>
    </source>
</evidence>
<feature type="domain" description="BHLH" evidence="7">
    <location>
        <begin position="107"/>
        <end position="156"/>
    </location>
</feature>
<feature type="region of interest" description="Disordered" evidence="6">
    <location>
        <begin position="79"/>
        <end position="120"/>
    </location>
</feature>
<dbReference type="PANTHER" id="PTHR45855:SF70">
    <property type="entry name" value="TRANSCRIPTION FACTOR PIF1-LIKE ISOFORM X1"/>
    <property type="match status" value="1"/>
</dbReference>
<evidence type="ECO:0000256" key="1">
    <source>
        <dbReference type="ARBA" id="ARBA00004123"/>
    </source>
</evidence>
<evidence type="ECO:0000313" key="9">
    <source>
        <dbReference type="Proteomes" id="UP001454036"/>
    </source>
</evidence>
<evidence type="ECO:0000259" key="7">
    <source>
        <dbReference type="PROSITE" id="PS50888"/>
    </source>
</evidence>
<comment type="subcellular location">
    <subcellularLocation>
        <location evidence="1">Nucleus</location>
    </subcellularLocation>
</comment>
<feature type="compositionally biased region" description="Polar residues" evidence="6">
    <location>
        <begin position="79"/>
        <end position="88"/>
    </location>
</feature>
<comment type="caution">
    <text evidence="8">The sequence shown here is derived from an EMBL/GenBank/DDBJ whole genome shotgun (WGS) entry which is preliminary data.</text>
</comment>
<dbReference type="Pfam" id="PF00010">
    <property type="entry name" value="HLH"/>
    <property type="match status" value="1"/>
</dbReference>
<dbReference type="GO" id="GO:0005634">
    <property type="term" value="C:nucleus"/>
    <property type="evidence" value="ECO:0007669"/>
    <property type="project" value="UniProtKB-SubCell"/>
</dbReference>
<evidence type="ECO:0000313" key="8">
    <source>
        <dbReference type="EMBL" id="GAA0160261.1"/>
    </source>
</evidence>
<organism evidence="8 9">
    <name type="scientific">Lithospermum erythrorhizon</name>
    <name type="common">Purple gromwell</name>
    <name type="synonym">Lithospermum officinale var. erythrorhizon</name>
    <dbReference type="NCBI Taxonomy" id="34254"/>
    <lineage>
        <taxon>Eukaryota</taxon>
        <taxon>Viridiplantae</taxon>
        <taxon>Streptophyta</taxon>
        <taxon>Embryophyta</taxon>
        <taxon>Tracheophyta</taxon>
        <taxon>Spermatophyta</taxon>
        <taxon>Magnoliopsida</taxon>
        <taxon>eudicotyledons</taxon>
        <taxon>Gunneridae</taxon>
        <taxon>Pentapetalae</taxon>
        <taxon>asterids</taxon>
        <taxon>lamiids</taxon>
        <taxon>Boraginales</taxon>
        <taxon>Boraginaceae</taxon>
        <taxon>Boraginoideae</taxon>
        <taxon>Lithospermeae</taxon>
        <taxon>Lithospermum</taxon>
    </lineage>
</organism>
<keyword evidence="5" id="KW-0539">Nucleus</keyword>
<keyword evidence="4" id="KW-0804">Transcription</keyword>